<name>W0ECP4_9FIRM</name>
<gene>
    <name evidence="1" type="ORF">DESME_07730</name>
</gene>
<dbReference type="KEGG" id="dmt:DESME_07730"/>
<dbReference type="InterPro" id="IPR016155">
    <property type="entry name" value="Mopterin_synth/thiamin_S_b"/>
</dbReference>
<dbReference type="OrthoDB" id="9801945at2"/>
<evidence type="ECO:0000313" key="1">
    <source>
        <dbReference type="EMBL" id="AHF06974.1"/>
    </source>
</evidence>
<proteinExistence type="predicted"/>
<dbReference type="AlphaFoldDB" id="W0ECP4"/>
<dbReference type="SUPFAM" id="SSF54285">
    <property type="entry name" value="MoaD/ThiS"/>
    <property type="match status" value="1"/>
</dbReference>
<reference evidence="1 2" key="1">
    <citation type="submission" date="2013-12" db="EMBL/GenBank/DDBJ databases">
        <authorList>
            <consortium name="DOE Joint Genome Institute"/>
            <person name="Smidt H."/>
            <person name="Huntemann M."/>
            <person name="Han J."/>
            <person name="Chen A."/>
            <person name="Kyrpides N."/>
            <person name="Mavromatis K."/>
            <person name="Markowitz V."/>
            <person name="Palaniappan K."/>
            <person name="Ivanova N."/>
            <person name="Schaumberg A."/>
            <person name="Pati A."/>
            <person name="Liolios K."/>
            <person name="Nordberg H.P."/>
            <person name="Cantor M.N."/>
            <person name="Hua S.X."/>
            <person name="Woyke T."/>
        </authorList>
    </citation>
    <scope>NUCLEOTIDE SEQUENCE [LARGE SCALE GENOMIC DNA]</scope>
    <source>
        <strain evidence="2">DSM 15288</strain>
    </source>
</reference>
<sequence length="74" mass="8409">MKITIKLFATLRDGRFKEQKIVVQDTYRIIDIIIQYAIPREEVSICLVNGRNVQPEQTLKEGDTFSIFPPVGGG</sequence>
<dbReference type="InterPro" id="IPR012675">
    <property type="entry name" value="Beta-grasp_dom_sf"/>
</dbReference>
<dbReference type="eggNOG" id="COG1977">
    <property type="taxonomic scope" value="Bacteria"/>
</dbReference>
<dbReference type="Pfam" id="PF02597">
    <property type="entry name" value="ThiS"/>
    <property type="match status" value="1"/>
</dbReference>
<organism evidence="1 2">
    <name type="scientific">Desulfitobacterium metallireducens DSM 15288</name>
    <dbReference type="NCBI Taxonomy" id="871968"/>
    <lineage>
        <taxon>Bacteria</taxon>
        <taxon>Bacillati</taxon>
        <taxon>Bacillota</taxon>
        <taxon>Clostridia</taxon>
        <taxon>Eubacteriales</taxon>
        <taxon>Desulfitobacteriaceae</taxon>
        <taxon>Desulfitobacterium</taxon>
    </lineage>
</organism>
<evidence type="ECO:0000313" key="2">
    <source>
        <dbReference type="Proteomes" id="UP000010847"/>
    </source>
</evidence>
<dbReference type="STRING" id="871968.DESME_07730"/>
<accession>W0ECP4</accession>
<dbReference type="Gene3D" id="3.10.20.30">
    <property type="match status" value="1"/>
</dbReference>
<dbReference type="EMBL" id="CP007032">
    <property type="protein sequence ID" value="AHF06974.1"/>
    <property type="molecule type" value="Genomic_DNA"/>
</dbReference>
<dbReference type="InterPro" id="IPR003749">
    <property type="entry name" value="ThiS/MoaD-like"/>
</dbReference>
<dbReference type="Proteomes" id="UP000010847">
    <property type="component" value="Chromosome"/>
</dbReference>
<dbReference type="RefSeq" id="WP_006719009.1">
    <property type="nucleotide sequence ID" value="NZ_CP007032.1"/>
</dbReference>
<dbReference type="HOGENOM" id="CLU_114601_5_3_9"/>
<protein>
    <submittedName>
        <fullName evidence="1">Molybdenum cofactor biosynthesis protein MoaD</fullName>
    </submittedName>
</protein>
<keyword evidence="2" id="KW-1185">Reference proteome</keyword>
<dbReference type="CDD" id="cd17040">
    <property type="entry name" value="Ubl_MoaD_like"/>
    <property type="match status" value="1"/>
</dbReference>